<evidence type="ECO:0000256" key="2">
    <source>
        <dbReference type="ARBA" id="ARBA00022692"/>
    </source>
</evidence>
<evidence type="ECO:0000256" key="4">
    <source>
        <dbReference type="ARBA" id="ARBA00023136"/>
    </source>
</evidence>
<feature type="transmembrane region" description="Helical" evidence="7">
    <location>
        <begin position="92"/>
        <end position="111"/>
    </location>
</feature>
<dbReference type="InterPro" id="IPR036259">
    <property type="entry name" value="MFS_trans_sf"/>
</dbReference>
<feature type="transmembrane region" description="Helical" evidence="7">
    <location>
        <begin position="360"/>
        <end position="376"/>
    </location>
</feature>
<keyword evidence="5" id="KW-0046">Antibiotic resistance</keyword>
<evidence type="ECO:0000313" key="9">
    <source>
        <dbReference type="EMBL" id="EOY50069.1"/>
    </source>
</evidence>
<feature type="transmembrane region" description="Helical" evidence="7">
    <location>
        <begin position="560"/>
        <end position="580"/>
    </location>
</feature>
<dbReference type="Pfam" id="PF07690">
    <property type="entry name" value="MFS_1"/>
    <property type="match status" value="1"/>
</dbReference>
<dbReference type="GO" id="GO:0022857">
    <property type="term" value="F:transmembrane transporter activity"/>
    <property type="evidence" value="ECO:0007669"/>
    <property type="project" value="InterPro"/>
</dbReference>
<dbReference type="InterPro" id="IPR011701">
    <property type="entry name" value="MFS"/>
</dbReference>
<sequence>MVVQRPVVEDPGDAMSSVEADEPDRATAPPSALLPEDGPGPDGTAAGPPPYARRWAALGVILGAEIMDLLDGTVMNVAAPAVRADLGGSLSVIQWITVGYTLAFAVLLVVGGRLGDIYGRKRMFVVGAVGFTAASVLCSVAAGPEMLTAARFLQGGLGALMIPQGLGLIKQMFPPKETAAAFGAFGPAIGLGAVLGPIVAGFLVDADLFGTGWRSVFLINLPIGVAVIVGAVLLLPEGKAPVRPKFDVVGMALVTSGLTLLIFPLVQGRERGWPAWAFVLMLAGAAVLVGFVAHELRQERRGGATLIELSLLRRSRYAAGLAVALVFFTGVSGMSLLLALHLQIGLGFSPTRAALTMTPWSVFLVVGAILTGAVLGSKFGRKALHGGLVVLALGVLIMLLTIGDQAGGLTSWELVPGIAVAGLGMGIMIGLLFDIALADVDKQEAGTASGVLTAVQQLGFTVGVAVLGTLFFGLLGSQATASVDDGASRARTELAAAGASTTEQDRLLADLRVCLRESASQQDSERTPDSCRSLQQARPAVAEATARAWRTAHTENFSTAMVRTLWVVIALLAVSFALAFRLPPKPREEEGF</sequence>
<dbReference type="PROSITE" id="PS50850">
    <property type="entry name" value="MFS"/>
    <property type="match status" value="1"/>
</dbReference>
<feature type="transmembrane region" description="Helical" evidence="7">
    <location>
        <begin position="317"/>
        <end position="340"/>
    </location>
</feature>
<dbReference type="GO" id="GO:0046677">
    <property type="term" value="P:response to antibiotic"/>
    <property type="evidence" value="ECO:0007669"/>
    <property type="project" value="UniProtKB-KW"/>
</dbReference>
<feature type="transmembrane region" description="Helical" evidence="7">
    <location>
        <begin position="149"/>
        <end position="169"/>
    </location>
</feature>
<dbReference type="CDD" id="cd17321">
    <property type="entry name" value="MFS_MMR_MDR_like"/>
    <property type="match status" value="1"/>
</dbReference>
<keyword evidence="4 7" id="KW-0472">Membrane</keyword>
<dbReference type="Proteomes" id="UP000014062">
    <property type="component" value="Chromosome"/>
</dbReference>
<feature type="transmembrane region" description="Helical" evidence="7">
    <location>
        <begin position="383"/>
        <end position="402"/>
    </location>
</feature>
<feature type="transmembrane region" description="Helical" evidence="7">
    <location>
        <begin position="123"/>
        <end position="143"/>
    </location>
</feature>
<evidence type="ECO:0000256" key="7">
    <source>
        <dbReference type="SAM" id="Phobius"/>
    </source>
</evidence>
<dbReference type="EMBL" id="CM001889">
    <property type="protein sequence ID" value="EOY50069.1"/>
    <property type="molecule type" value="Genomic_DNA"/>
</dbReference>
<organism evidence="9 10">
    <name type="scientific">Streptomyces lividans 1326</name>
    <dbReference type="NCBI Taxonomy" id="1200984"/>
    <lineage>
        <taxon>Bacteria</taxon>
        <taxon>Bacillati</taxon>
        <taxon>Actinomycetota</taxon>
        <taxon>Actinomycetes</taxon>
        <taxon>Kitasatosporales</taxon>
        <taxon>Streptomycetaceae</taxon>
        <taxon>Streptomyces</taxon>
    </lineage>
</organism>
<proteinExistence type="predicted"/>
<feature type="transmembrane region" description="Helical" evidence="7">
    <location>
        <begin position="458"/>
        <end position="476"/>
    </location>
</feature>
<accession>A0A7U9DTW4</accession>
<protein>
    <recommendedName>
        <fullName evidence="8">Major facilitator superfamily (MFS) profile domain-containing protein</fullName>
    </recommendedName>
</protein>
<gene>
    <name evidence="9" type="ORF">SLI_5361</name>
</gene>
<keyword evidence="3 7" id="KW-1133">Transmembrane helix</keyword>
<keyword evidence="2 7" id="KW-0812">Transmembrane</keyword>
<dbReference type="PANTHER" id="PTHR42718:SF39">
    <property type="entry name" value="ACTINORHODIN TRANSPORTER-RELATED"/>
    <property type="match status" value="1"/>
</dbReference>
<feature type="transmembrane region" description="Helical" evidence="7">
    <location>
        <begin position="181"/>
        <end position="204"/>
    </location>
</feature>
<feature type="transmembrane region" description="Helical" evidence="7">
    <location>
        <begin position="273"/>
        <end position="296"/>
    </location>
</feature>
<comment type="subcellular location">
    <subcellularLocation>
        <location evidence="1">Cell membrane</location>
        <topology evidence="1">Multi-pass membrane protein</topology>
    </subcellularLocation>
</comment>
<reference evidence="10" key="1">
    <citation type="journal article" date="2013" name="Genome Biol. Evol.">
        <title>The genome sequence of Streptomyces lividans 66 reveals a novel tRNA-dependent peptide biosynthetic system within a metal-related genomic island.</title>
        <authorList>
            <person name="Cruz-Morales P."/>
            <person name="Vijgenboom E."/>
            <person name="Iruegas-Bocardo F."/>
            <person name="Girard G."/>
            <person name="Yanez-Guerra L.A."/>
            <person name="Ramos-Aboites H.E."/>
            <person name="Pernodet J.L."/>
            <person name="Anne J."/>
            <person name="van Wezel G.P."/>
            <person name="Barona-Gomez F."/>
        </authorList>
    </citation>
    <scope>NUCLEOTIDE SEQUENCE [LARGE SCALE GENOMIC DNA]</scope>
    <source>
        <strain evidence="10">1326</strain>
    </source>
</reference>
<feature type="transmembrane region" description="Helical" evidence="7">
    <location>
        <begin position="248"/>
        <end position="267"/>
    </location>
</feature>
<evidence type="ECO:0000313" key="10">
    <source>
        <dbReference type="Proteomes" id="UP000014062"/>
    </source>
</evidence>
<evidence type="ECO:0000256" key="1">
    <source>
        <dbReference type="ARBA" id="ARBA00004651"/>
    </source>
</evidence>
<feature type="domain" description="Major facilitator superfamily (MFS) profile" evidence="8">
    <location>
        <begin position="57"/>
        <end position="587"/>
    </location>
</feature>
<dbReference type="PANTHER" id="PTHR42718">
    <property type="entry name" value="MAJOR FACILITATOR SUPERFAMILY MULTIDRUG TRANSPORTER MFSC"/>
    <property type="match status" value="1"/>
</dbReference>
<dbReference type="SUPFAM" id="SSF103473">
    <property type="entry name" value="MFS general substrate transporter"/>
    <property type="match status" value="1"/>
</dbReference>
<name>A0A7U9DTW4_STRLI</name>
<evidence type="ECO:0000259" key="8">
    <source>
        <dbReference type="PROSITE" id="PS50850"/>
    </source>
</evidence>
<evidence type="ECO:0000256" key="5">
    <source>
        <dbReference type="ARBA" id="ARBA00023251"/>
    </source>
</evidence>
<feature type="region of interest" description="Disordered" evidence="6">
    <location>
        <begin position="1"/>
        <end position="48"/>
    </location>
</feature>
<dbReference type="AlphaFoldDB" id="A0A7U9DTW4"/>
<evidence type="ECO:0000256" key="3">
    <source>
        <dbReference type="ARBA" id="ARBA00022989"/>
    </source>
</evidence>
<feature type="transmembrane region" description="Helical" evidence="7">
    <location>
        <begin position="216"/>
        <end position="236"/>
    </location>
</feature>
<dbReference type="GO" id="GO:0005886">
    <property type="term" value="C:plasma membrane"/>
    <property type="evidence" value="ECO:0007669"/>
    <property type="project" value="UniProtKB-SubCell"/>
</dbReference>
<evidence type="ECO:0000256" key="6">
    <source>
        <dbReference type="SAM" id="MobiDB-lite"/>
    </source>
</evidence>
<dbReference type="Gene3D" id="1.20.1720.10">
    <property type="entry name" value="Multidrug resistance protein D"/>
    <property type="match status" value="2"/>
</dbReference>
<feature type="transmembrane region" description="Helical" evidence="7">
    <location>
        <begin position="414"/>
        <end position="437"/>
    </location>
</feature>
<dbReference type="InterPro" id="IPR020846">
    <property type="entry name" value="MFS_dom"/>
</dbReference>